<proteinExistence type="predicted"/>
<evidence type="ECO:0000259" key="1">
    <source>
        <dbReference type="PROSITE" id="PS51186"/>
    </source>
</evidence>
<dbReference type="InterPro" id="IPR000182">
    <property type="entry name" value="GNAT_dom"/>
</dbReference>
<keyword evidence="3" id="KW-1185">Reference proteome</keyword>
<evidence type="ECO:0000313" key="2">
    <source>
        <dbReference type="EMBL" id="SOC25675.1"/>
    </source>
</evidence>
<dbReference type="InterPro" id="IPR040549">
    <property type="entry name" value="DUF5613"/>
</dbReference>
<name>A0A285TR31_9BACL</name>
<dbReference type="Proteomes" id="UP000219636">
    <property type="component" value="Unassembled WGS sequence"/>
</dbReference>
<dbReference type="GO" id="GO:0016747">
    <property type="term" value="F:acyltransferase activity, transferring groups other than amino-acyl groups"/>
    <property type="evidence" value="ECO:0007669"/>
    <property type="project" value="InterPro"/>
</dbReference>
<dbReference type="InterPro" id="IPR016181">
    <property type="entry name" value="Acyl_CoA_acyltransferase"/>
</dbReference>
<keyword evidence="2" id="KW-0808">Transferase</keyword>
<feature type="domain" description="N-acetyltransferase" evidence="1">
    <location>
        <begin position="114"/>
        <end position="250"/>
    </location>
</feature>
<dbReference type="CDD" id="cd04301">
    <property type="entry name" value="NAT_SF"/>
    <property type="match status" value="1"/>
</dbReference>
<dbReference type="EMBL" id="OBMQ01000019">
    <property type="protein sequence ID" value="SOC25675.1"/>
    <property type="molecule type" value="Genomic_DNA"/>
</dbReference>
<dbReference type="PROSITE" id="PS51186">
    <property type="entry name" value="GNAT"/>
    <property type="match status" value="1"/>
</dbReference>
<gene>
    <name evidence="2" type="ORF">SAMN05880501_11920</name>
</gene>
<dbReference type="OrthoDB" id="2213517at2"/>
<dbReference type="Gene3D" id="3.40.630.30">
    <property type="match status" value="1"/>
</dbReference>
<organism evidence="2 3">
    <name type="scientific">Ureibacillus xyleni</name>
    <dbReference type="NCBI Taxonomy" id="614648"/>
    <lineage>
        <taxon>Bacteria</taxon>
        <taxon>Bacillati</taxon>
        <taxon>Bacillota</taxon>
        <taxon>Bacilli</taxon>
        <taxon>Bacillales</taxon>
        <taxon>Caryophanaceae</taxon>
        <taxon>Ureibacillus</taxon>
    </lineage>
</organism>
<dbReference type="Pfam" id="PF13673">
    <property type="entry name" value="Acetyltransf_10"/>
    <property type="match status" value="1"/>
</dbReference>
<dbReference type="AlphaFoldDB" id="A0A285TR31"/>
<evidence type="ECO:0000313" key="3">
    <source>
        <dbReference type="Proteomes" id="UP000219636"/>
    </source>
</evidence>
<reference evidence="3" key="1">
    <citation type="submission" date="2017-08" db="EMBL/GenBank/DDBJ databases">
        <authorList>
            <person name="Varghese N."/>
            <person name="Submissions S."/>
        </authorList>
    </citation>
    <scope>NUCLEOTIDE SEQUENCE [LARGE SCALE GENOMIC DNA]</scope>
    <source>
        <strain evidence="3">JC22</strain>
    </source>
</reference>
<protein>
    <submittedName>
        <fullName evidence="2">Acetyltransferase (GNAT) family protein</fullName>
    </submittedName>
</protein>
<accession>A0A285TR31</accession>
<sequence length="250" mass="29815">MRVSFEQINIIGDIIYEDENLKHYHYSEMLSRYDSNFIEFKRMPTIEEFQLWETSLREFHRKNNQDHLKFKFPPNEHISDTLTHYLKNEQYHIGFLELYSIQPSQFTVPKNDLVEVQFVTENQLEQFLTLQYNQDVKLGANFAKEKQQMQLRRFNDDDTHFLIAYFEGIPAGYVELIEKENTVEIDNLLVLEELRHKGIGGHIQKAVMEKFPNKTVILVADGEDTPKDMYQKQGYQYQGFQFEVLKVEAQ</sequence>
<dbReference type="RefSeq" id="WP_097075219.1">
    <property type="nucleotide sequence ID" value="NZ_OBMQ01000019.1"/>
</dbReference>
<dbReference type="Pfam" id="PF18467">
    <property type="entry name" value="DUF5613"/>
    <property type="match status" value="1"/>
</dbReference>
<dbReference type="SUPFAM" id="SSF55729">
    <property type="entry name" value="Acyl-CoA N-acyltransferases (Nat)"/>
    <property type="match status" value="1"/>
</dbReference>